<accession>A0ABU0LS90</accession>
<gene>
    <name evidence="1" type="ORF">QOZ99_002471</name>
</gene>
<sequence length="274" mass="29025">MMNDASPGLANLGVYDPPWLHAANDALWAAIRARLAGRGQRDVPAMLERTRALRAIWHDPALLVGQTCGYPLMTELGEAVRVVGAPVYALPGCEGARHCSLIVVRADAPFERLEDLRGCRVAMNGPDSNTGMNLLRHAIAPLAREGRFFGAVLTSGGHLLSMESVQGGAADVAAIDCVTFGLADLHRPDLVAGLRVLARTAAGPTLPFITRGGARPEAAEELRQAINEALAEAQDDPLIAGLALKRLEPADPADYEVLLRYEADAVAMGYPALA</sequence>
<protein>
    <submittedName>
        <fullName evidence="1">ABC-type phosphate/phosphonate transport system substrate-binding protein</fullName>
    </submittedName>
</protein>
<proteinExistence type="predicted"/>
<dbReference type="EMBL" id="JAUSVR010000007">
    <property type="protein sequence ID" value="MDQ0511572.1"/>
    <property type="molecule type" value="Genomic_DNA"/>
</dbReference>
<dbReference type="PANTHER" id="PTHR35841:SF1">
    <property type="entry name" value="PHOSPHONATES-BINDING PERIPLASMIC PROTEIN"/>
    <property type="match status" value="1"/>
</dbReference>
<organism evidence="1 2">
    <name type="scientific">Ancylobacter amanitiformis</name>
    <dbReference type="NCBI Taxonomy" id="217069"/>
    <lineage>
        <taxon>Bacteria</taxon>
        <taxon>Pseudomonadati</taxon>
        <taxon>Pseudomonadota</taxon>
        <taxon>Alphaproteobacteria</taxon>
        <taxon>Hyphomicrobiales</taxon>
        <taxon>Xanthobacteraceae</taxon>
        <taxon>Ancylobacter</taxon>
    </lineage>
</organism>
<reference evidence="1 2" key="1">
    <citation type="submission" date="2023-07" db="EMBL/GenBank/DDBJ databases">
        <title>Genomic Encyclopedia of Type Strains, Phase IV (KMG-IV): sequencing the most valuable type-strain genomes for metagenomic binning, comparative biology and taxonomic classification.</title>
        <authorList>
            <person name="Goeker M."/>
        </authorList>
    </citation>
    <scope>NUCLEOTIDE SEQUENCE [LARGE SCALE GENOMIC DNA]</scope>
    <source>
        <strain evidence="1 2">DSM 15561</strain>
    </source>
</reference>
<evidence type="ECO:0000313" key="2">
    <source>
        <dbReference type="Proteomes" id="UP001235094"/>
    </source>
</evidence>
<dbReference type="RefSeq" id="WP_306890269.1">
    <property type="nucleotide sequence ID" value="NZ_JAUSVR010000007.1"/>
</dbReference>
<keyword evidence="2" id="KW-1185">Reference proteome</keyword>
<evidence type="ECO:0000313" key="1">
    <source>
        <dbReference type="EMBL" id="MDQ0511572.1"/>
    </source>
</evidence>
<dbReference type="Proteomes" id="UP001235094">
    <property type="component" value="Unassembled WGS sequence"/>
</dbReference>
<dbReference type="Gene3D" id="3.40.190.10">
    <property type="entry name" value="Periplasmic binding protein-like II"/>
    <property type="match status" value="1"/>
</dbReference>
<dbReference type="Pfam" id="PF12974">
    <property type="entry name" value="Phosphonate-bd"/>
    <property type="match status" value="1"/>
</dbReference>
<name>A0ABU0LS90_9HYPH</name>
<dbReference type="SUPFAM" id="SSF53850">
    <property type="entry name" value="Periplasmic binding protein-like II"/>
    <property type="match status" value="1"/>
</dbReference>
<comment type="caution">
    <text evidence="1">The sequence shown here is derived from an EMBL/GenBank/DDBJ whole genome shotgun (WGS) entry which is preliminary data.</text>
</comment>
<dbReference type="PANTHER" id="PTHR35841">
    <property type="entry name" value="PHOSPHONATES-BINDING PERIPLASMIC PROTEIN"/>
    <property type="match status" value="1"/>
</dbReference>